<dbReference type="AlphaFoldDB" id="A0A8J3JT21"/>
<keyword evidence="2" id="KW-1185">Reference proteome</keyword>
<organism evidence="1 2">
    <name type="scientific">Catellatospora bangladeshensis</name>
    <dbReference type="NCBI Taxonomy" id="310355"/>
    <lineage>
        <taxon>Bacteria</taxon>
        <taxon>Bacillati</taxon>
        <taxon>Actinomycetota</taxon>
        <taxon>Actinomycetes</taxon>
        <taxon>Micromonosporales</taxon>
        <taxon>Micromonosporaceae</taxon>
        <taxon>Catellatospora</taxon>
    </lineage>
</organism>
<gene>
    <name evidence="1" type="ORF">Cba03nite_39780</name>
</gene>
<evidence type="ECO:0000313" key="1">
    <source>
        <dbReference type="EMBL" id="GIF82629.1"/>
    </source>
</evidence>
<protein>
    <submittedName>
        <fullName evidence="1">Uncharacterized protein</fullName>
    </submittedName>
</protein>
<dbReference type="Proteomes" id="UP000601223">
    <property type="component" value="Unassembled WGS sequence"/>
</dbReference>
<dbReference type="RefSeq" id="WP_203748186.1">
    <property type="nucleotide sequence ID" value="NZ_BONF01000022.1"/>
</dbReference>
<name>A0A8J3JT21_9ACTN</name>
<evidence type="ECO:0000313" key="2">
    <source>
        <dbReference type="Proteomes" id="UP000601223"/>
    </source>
</evidence>
<comment type="caution">
    <text evidence="1">The sequence shown here is derived from an EMBL/GenBank/DDBJ whole genome shotgun (WGS) entry which is preliminary data.</text>
</comment>
<dbReference type="EMBL" id="BONF01000022">
    <property type="protein sequence ID" value="GIF82629.1"/>
    <property type="molecule type" value="Genomic_DNA"/>
</dbReference>
<proteinExistence type="predicted"/>
<sequence length="219" mass="23290">MISLSAQLSAADQAALSSGLISAVTAQAPRSVGPADVSAYLRMVTAPTYPVPATVGFVDGFADGFLEGAAAWRKDLEALFKLAGVGITVSLAEFFVRPLVEDAPEGLSPQVKAELETLRAMQRMGAVFRWLDEVGPAEAVKALRDIIPDAEDVATMIGRASLEWWSEQVRTTPDAAASGRHLGRLVGRIALELIRAFCEPDSFALGEALEVSYEEETAP</sequence>
<reference evidence="1 2" key="1">
    <citation type="submission" date="2021-01" db="EMBL/GenBank/DDBJ databases">
        <title>Whole genome shotgun sequence of Catellatospora bangladeshensis NBRC 107357.</title>
        <authorList>
            <person name="Komaki H."/>
            <person name="Tamura T."/>
        </authorList>
    </citation>
    <scope>NUCLEOTIDE SEQUENCE [LARGE SCALE GENOMIC DNA]</scope>
    <source>
        <strain evidence="1 2">NBRC 107357</strain>
    </source>
</reference>
<accession>A0A8J3JT21</accession>